<dbReference type="Pfam" id="PF08263">
    <property type="entry name" value="LRRNT_2"/>
    <property type="match status" value="1"/>
</dbReference>
<dbReference type="InterPro" id="IPR001245">
    <property type="entry name" value="Ser-Thr/Tyr_kinase_cat_dom"/>
</dbReference>
<evidence type="ECO:0000313" key="12">
    <source>
        <dbReference type="EMBL" id="KMZ69879.1"/>
    </source>
</evidence>
<feature type="domain" description="Protein kinase" evidence="11">
    <location>
        <begin position="347"/>
        <end position="614"/>
    </location>
</feature>
<dbReference type="Gene3D" id="3.80.10.10">
    <property type="entry name" value="Ribonuclease Inhibitor"/>
    <property type="match status" value="2"/>
</dbReference>
<dbReference type="InterPro" id="IPR000719">
    <property type="entry name" value="Prot_kinase_dom"/>
</dbReference>
<dbReference type="InterPro" id="IPR032675">
    <property type="entry name" value="LRR_dom_sf"/>
</dbReference>
<evidence type="ECO:0000259" key="11">
    <source>
        <dbReference type="PROSITE" id="PS50011"/>
    </source>
</evidence>
<evidence type="ECO:0000313" key="13">
    <source>
        <dbReference type="Proteomes" id="UP000036987"/>
    </source>
</evidence>
<name>A0A0K9PLN2_ZOSMR</name>
<dbReference type="PANTHER" id="PTHR48010">
    <property type="entry name" value="OS05G0588300 PROTEIN"/>
    <property type="match status" value="1"/>
</dbReference>
<dbReference type="STRING" id="29655.A0A0K9PLN2"/>
<evidence type="ECO:0000256" key="4">
    <source>
        <dbReference type="ARBA" id="ARBA00022729"/>
    </source>
</evidence>
<accession>A0A0K9PLN2</accession>
<dbReference type="Pfam" id="PF13855">
    <property type="entry name" value="LRR_8"/>
    <property type="match status" value="1"/>
</dbReference>
<keyword evidence="7" id="KW-0067">ATP-binding</keyword>
<dbReference type="Pfam" id="PF00560">
    <property type="entry name" value="LRR_1"/>
    <property type="match status" value="2"/>
</dbReference>
<dbReference type="AlphaFoldDB" id="A0A0K9PLN2"/>
<dbReference type="InterPro" id="IPR050994">
    <property type="entry name" value="At_inactive_RLKs"/>
</dbReference>
<dbReference type="FunFam" id="3.80.10.10:FF:000234">
    <property type="entry name" value="Probable inactive receptor kinase RLK902"/>
    <property type="match status" value="1"/>
</dbReference>
<evidence type="ECO:0000256" key="5">
    <source>
        <dbReference type="ARBA" id="ARBA00022737"/>
    </source>
</evidence>
<dbReference type="GO" id="GO:0016020">
    <property type="term" value="C:membrane"/>
    <property type="evidence" value="ECO:0007669"/>
    <property type="project" value="UniProtKB-SubCell"/>
</dbReference>
<keyword evidence="13" id="KW-1185">Reference proteome</keyword>
<dbReference type="OrthoDB" id="652551at2759"/>
<keyword evidence="6" id="KW-0547">Nucleotide-binding</keyword>
<dbReference type="SUPFAM" id="SSF52058">
    <property type="entry name" value="L domain-like"/>
    <property type="match status" value="1"/>
</dbReference>
<dbReference type="Pfam" id="PF07714">
    <property type="entry name" value="PK_Tyr_Ser-Thr"/>
    <property type="match status" value="1"/>
</dbReference>
<dbReference type="EMBL" id="LFYR01000740">
    <property type="protein sequence ID" value="KMZ69879.1"/>
    <property type="molecule type" value="Genomic_DNA"/>
</dbReference>
<organism evidence="12 13">
    <name type="scientific">Zostera marina</name>
    <name type="common">Eelgrass</name>
    <dbReference type="NCBI Taxonomy" id="29655"/>
    <lineage>
        <taxon>Eukaryota</taxon>
        <taxon>Viridiplantae</taxon>
        <taxon>Streptophyta</taxon>
        <taxon>Embryophyta</taxon>
        <taxon>Tracheophyta</taxon>
        <taxon>Spermatophyta</taxon>
        <taxon>Magnoliopsida</taxon>
        <taxon>Liliopsida</taxon>
        <taxon>Zosteraceae</taxon>
        <taxon>Zostera</taxon>
    </lineage>
</organism>
<comment type="subcellular location">
    <subcellularLocation>
        <location evidence="1">Membrane</location>
    </subcellularLocation>
</comment>
<sequence length="614" mass="66624">MEESVSPSVIYYRCLFISIVYGLLFGTVVSDLASDRAALETFRSAVGSASLDWNINESACTWRGVACSGNRVTELRLPGKSLVGQIPDGVFSNLTLLRKISLRFNALSGSLPSDIGSLVELRSLHLQNNQFTGELPVGISQMVNLARLVLSDNGFEGEIPVGIGNLTRLNTLYLENNRFSGEIPDVDLSLVVRFNVSFNTNLTGSVPPWLQTQPPDAFLGTSLCGGTLEPCVVPPSPVPPPPTSSSNLSTGAIVGIVLGCVFGTLILLALIFYLCCRNRPSETAATGRQSNAPPVVKPSPSAAPQLASTVTVTSSSSGGVFNNAKKKLIFFRESANGRVFDLEDLLRASAEVLGKGTLGTTYKAILESGTIVAVKRLKDTDIEDEKLFREKILLIGAMDHQCLLPILAYYYSKDEKLVVRDFQAAGNLSDALYSGVYLNWESRCKMAKSVAKGLKYIHSTHPSASHGNVKASNVLISDSNEAFLSEYGLNTLGLNTNPGRLPGYQAPEVVDTRKVSQKSDVYSFGVLLMELVCGKMPTQALANDEDLPRWVQSVPKEQLSTDALDLELCQNDYNYKSEMLDMLNLAIECTSPHSESRPTMLQVVERFPDDQSRD</sequence>
<dbReference type="InterPro" id="IPR011009">
    <property type="entry name" value="Kinase-like_dom_sf"/>
</dbReference>
<feature type="transmembrane region" description="Helical" evidence="10">
    <location>
        <begin position="15"/>
        <end position="33"/>
    </location>
</feature>
<gene>
    <name evidence="12" type="ORF">ZOSMA_203G00010</name>
</gene>
<evidence type="ECO:0000256" key="2">
    <source>
        <dbReference type="ARBA" id="ARBA00022614"/>
    </source>
</evidence>
<keyword evidence="3 10" id="KW-0812">Transmembrane</keyword>
<dbReference type="Gene3D" id="1.10.510.10">
    <property type="entry name" value="Transferase(Phosphotransferase) domain 1"/>
    <property type="match status" value="1"/>
</dbReference>
<dbReference type="PROSITE" id="PS50011">
    <property type="entry name" value="PROTEIN_KINASE_DOM"/>
    <property type="match status" value="1"/>
</dbReference>
<evidence type="ECO:0000256" key="8">
    <source>
        <dbReference type="ARBA" id="ARBA00022989"/>
    </source>
</evidence>
<dbReference type="PANTHER" id="PTHR48010:SF76">
    <property type="entry name" value="INACTIVE RECEPTOR KINASE RLK902-RELATED"/>
    <property type="match status" value="1"/>
</dbReference>
<keyword evidence="4" id="KW-0732">Signal</keyword>
<comment type="caution">
    <text evidence="12">The sequence shown here is derived from an EMBL/GenBank/DDBJ whole genome shotgun (WGS) entry which is preliminary data.</text>
</comment>
<evidence type="ECO:0000256" key="10">
    <source>
        <dbReference type="SAM" id="Phobius"/>
    </source>
</evidence>
<keyword evidence="12" id="KW-0418">Kinase</keyword>
<feature type="transmembrane region" description="Helical" evidence="10">
    <location>
        <begin position="252"/>
        <end position="274"/>
    </location>
</feature>
<dbReference type="GO" id="GO:0005524">
    <property type="term" value="F:ATP binding"/>
    <property type="evidence" value="ECO:0007669"/>
    <property type="project" value="UniProtKB-KW"/>
</dbReference>
<keyword evidence="8 10" id="KW-1133">Transmembrane helix</keyword>
<keyword evidence="9 10" id="KW-0472">Membrane</keyword>
<dbReference type="Proteomes" id="UP000036987">
    <property type="component" value="Unassembled WGS sequence"/>
</dbReference>
<evidence type="ECO:0000256" key="6">
    <source>
        <dbReference type="ARBA" id="ARBA00022741"/>
    </source>
</evidence>
<evidence type="ECO:0000256" key="9">
    <source>
        <dbReference type="ARBA" id="ARBA00023136"/>
    </source>
</evidence>
<evidence type="ECO:0000256" key="1">
    <source>
        <dbReference type="ARBA" id="ARBA00004370"/>
    </source>
</evidence>
<dbReference type="GO" id="GO:0004672">
    <property type="term" value="F:protein kinase activity"/>
    <property type="evidence" value="ECO:0007669"/>
    <property type="project" value="InterPro"/>
</dbReference>
<dbReference type="OMA" id="WNINESA"/>
<proteinExistence type="predicted"/>
<keyword evidence="12" id="KW-0808">Transferase</keyword>
<protein>
    <submittedName>
        <fullName evidence="12">Putative inactive receptor kinase</fullName>
    </submittedName>
</protein>
<evidence type="ECO:0000256" key="3">
    <source>
        <dbReference type="ARBA" id="ARBA00022692"/>
    </source>
</evidence>
<dbReference type="SUPFAM" id="SSF56112">
    <property type="entry name" value="Protein kinase-like (PK-like)"/>
    <property type="match status" value="1"/>
</dbReference>
<reference evidence="13" key="1">
    <citation type="journal article" date="2016" name="Nature">
        <title>The genome of the seagrass Zostera marina reveals angiosperm adaptation to the sea.</title>
        <authorList>
            <person name="Olsen J.L."/>
            <person name="Rouze P."/>
            <person name="Verhelst B."/>
            <person name="Lin Y.-C."/>
            <person name="Bayer T."/>
            <person name="Collen J."/>
            <person name="Dattolo E."/>
            <person name="De Paoli E."/>
            <person name="Dittami S."/>
            <person name="Maumus F."/>
            <person name="Michel G."/>
            <person name="Kersting A."/>
            <person name="Lauritano C."/>
            <person name="Lohaus R."/>
            <person name="Toepel M."/>
            <person name="Tonon T."/>
            <person name="Vanneste K."/>
            <person name="Amirebrahimi M."/>
            <person name="Brakel J."/>
            <person name="Bostroem C."/>
            <person name="Chovatia M."/>
            <person name="Grimwood J."/>
            <person name="Jenkins J.W."/>
            <person name="Jueterbock A."/>
            <person name="Mraz A."/>
            <person name="Stam W.T."/>
            <person name="Tice H."/>
            <person name="Bornberg-Bauer E."/>
            <person name="Green P.J."/>
            <person name="Pearson G.A."/>
            <person name="Procaccini G."/>
            <person name="Duarte C.M."/>
            <person name="Schmutz J."/>
            <person name="Reusch T.B.H."/>
            <person name="Van de Peer Y."/>
        </authorList>
    </citation>
    <scope>NUCLEOTIDE SEQUENCE [LARGE SCALE GENOMIC DNA]</scope>
    <source>
        <strain evidence="13">cv. Finnish</strain>
    </source>
</reference>
<dbReference type="InterPro" id="IPR001611">
    <property type="entry name" value="Leu-rich_rpt"/>
</dbReference>
<keyword evidence="5" id="KW-0677">Repeat</keyword>
<keyword evidence="12" id="KW-0675">Receptor</keyword>
<dbReference type="InterPro" id="IPR013210">
    <property type="entry name" value="LRR_N_plant-typ"/>
</dbReference>
<evidence type="ECO:0000256" key="7">
    <source>
        <dbReference type="ARBA" id="ARBA00022840"/>
    </source>
</evidence>
<keyword evidence="2" id="KW-0433">Leucine-rich repeat</keyword>
<dbReference type="Gene3D" id="3.30.200.20">
    <property type="entry name" value="Phosphorylase Kinase, domain 1"/>
    <property type="match status" value="1"/>
</dbReference>